<gene>
    <name evidence="4" type="primary">dcd</name>
    <name evidence="4" type="ORF">HW932_01690</name>
</gene>
<dbReference type="RefSeq" id="WP_176974765.1">
    <property type="nucleotide sequence ID" value="NZ_JABZEO010000001.1"/>
</dbReference>
<dbReference type="Pfam" id="PF22769">
    <property type="entry name" value="DCD"/>
    <property type="match status" value="1"/>
</dbReference>
<protein>
    <submittedName>
        <fullName evidence="4">dCTP deaminase</fullName>
        <ecNumber evidence="4">3.5.4.13</ecNumber>
    </submittedName>
</protein>
<sequence>MLLSHTELLDLVDQRVIQNTTHDNVNGASIDVRLGATLLIERLYPSDQRPIVNLAARESPVLIPKPLDLYNGWVLEPGDFVLAATVETFHLPNDLCCEFKLKSSVARSGIEHSLAGWGDPGWSDATLTLELRNTLQHQALRLEPGMKIGQVIFWRLNTPVPDNASYSKRGQYNGQKLPQPSKGIR</sequence>
<evidence type="ECO:0000256" key="1">
    <source>
        <dbReference type="ARBA" id="ARBA00022801"/>
    </source>
</evidence>
<dbReference type="PANTHER" id="PTHR42680:SF3">
    <property type="entry name" value="DCTP DEAMINASE"/>
    <property type="match status" value="1"/>
</dbReference>
<accession>A0A850RE79</accession>
<dbReference type="SUPFAM" id="SSF51283">
    <property type="entry name" value="dUTPase-like"/>
    <property type="match status" value="1"/>
</dbReference>
<proteinExistence type="predicted"/>
<dbReference type="CDD" id="cd07557">
    <property type="entry name" value="trimeric_dUTPase"/>
    <property type="match status" value="1"/>
</dbReference>
<keyword evidence="2" id="KW-0546">Nucleotide metabolism</keyword>
<keyword evidence="5" id="KW-1185">Reference proteome</keyword>
<dbReference type="EC" id="3.5.4.13" evidence="4"/>
<dbReference type="PANTHER" id="PTHR42680">
    <property type="entry name" value="DCTP DEAMINASE"/>
    <property type="match status" value="1"/>
</dbReference>
<dbReference type="GO" id="GO:0008829">
    <property type="term" value="F:dCTP deaminase activity"/>
    <property type="evidence" value="ECO:0007669"/>
    <property type="project" value="UniProtKB-EC"/>
</dbReference>
<reference evidence="4 5" key="1">
    <citation type="submission" date="2020-06" db="EMBL/GenBank/DDBJ databases">
        <title>Whole-genome sequence of Allochromatium humboldtianum DSM 21881, type strain.</title>
        <authorList>
            <person name="Kyndt J.A."/>
            <person name="Meyer T.E."/>
        </authorList>
    </citation>
    <scope>NUCLEOTIDE SEQUENCE [LARGE SCALE GENOMIC DNA]</scope>
    <source>
        <strain evidence="4 5">DSM 21881</strain>
    </source>
</reference>
<dbReference type="InterPro" id="IPR033704">
    <property type="entry name" value="dUTPase_trimeric"/>
</dbReference>
<organism evidence="4 5">
    <name type="scientific">Allochromatium humboldtianum</name>
    <dbReference type="NCBI Taxonomy" id="504901"/>
    <lineage>
        <taxon>Bacteria</taxon>
        <taxon>Pseudomonadati</taxon>
        <taxon>Pseudomonadota</taxon>
        <taxon>Gammaproteobacteria</taxon>
        <taxon>Chromatiales</taxon>
        <taxon>Chromatiaceae</taxon>
        <taxon>Allochromatium</taxon>
    </lineage>
</organism>
<dbReference type="AlphaFoldDB" id="A0A850RE79"/>
<feature type="region of interest" description="Disordered" evidence="3">
    <location>
        <begin position="165"/>
        <end position="185"/>
    </location>
</feature>
<feature type="compositionally biased region" description="Polar residues" evidence="3">
    <location>
        <begin position="165"/>
        <end position="178"/>
    </location>
</feature>
<dbReference type="InterPro" id="IPR036157">
    <property type="entry name" value="dUTPase-like_sf"/>
</dbReference>
<dbReference type="Gene3D" id="2.70.40.10">
    <property type="match status" value="1"/>
</dbReference>
<evidence type="ECO:0000313" key="4">
    <source>
        <dbReference type="EMBL" id="NVZ07971.1"/>
    </source>
</evidence>
<evidence type="ECO:0000313" key="5">
    <source>
        <dbReference type="Proteomes" id="UP000592294"/>
    </source>
</evidence>
<evidence type="ECO:0000256" key="2">
    <source>
        <dbReference type="ARBA" id="ARBA00023080"/>
    </source>
</evidence>
<dbReference type="EMBL" id="JABZEO010000001">
    <property type="protein sequence ID" value="NVZ07971.1"/>
    <property type="molecule type" value="Genomic_DNA"/>
</dbReference>
<dbReference type="Proteomes" id="UP000592294">
    <property type="component" value="Unassembled WGS sequence"/>
</dbReference>
<evidence type="ECO:0000256" key="3">
    <source>
        <dbReference type="SAM" id="MobiDB-lite"/>
    </source>
</evidence>
<dbReference type="GO" id="GO:0006229">
    <property type="term" value="P:dUTP biosynthetic process"/>
    <property type="evidence" value="ECO:0007669"/>
    <property type="project" value="InterPro"/>
</dbReference>
<name>A0A850RE79_9GAMM</name>
<comment type="caution">
    <text evidence="4">The sequence shown here is derived from an EMBL/GenBank/DDBJ whole genome shotgun (WGS) entry which is preliminary data.</text>
</comment>
<keyword evidence="1 4" id="KW-0378">Hydrolase</keyword>
<dbReference type="NCBIfam" id="TIGR02274">
    <property type="entry name" value="dCTP_deam"/>
    <property type="match status" value="1"/>
</dbReference>
<dbReference type="InterPro" id="IPR011962">
    <property type="entry name" value="dCTP_deaminase"/>
</dbReference>